<dbReference type="Proteomes" id="UP000197138">
    <property type="component" value="Unassembled WGS sequence"/>
</dbReference>
<dbReference type="PANTHER" id="PTHR31900:SF30">
    <property type="entry name" value="SUPERFAMILY PROTEIN, PUTATIVE-RELATED"/>
    <property type="match status" value="1"/>
</dbReference>
<dbReference type="AlphaFoldDB" id="A0A218XFT1"/>
<dbReference type="CDD" id="cd22160">
    <property type="entry name" value="F-box_AtFBL13-like"/>
    <property type="match status" value="1"/>
</dbReference>
<dbReference type="Proteomes" id="UP000233551">
    <property type="component" value="Unassembled WGS sequence"/>
</dbReference>
<feature type="region of interest" description="Disordered" evidence="1">
    <location>
        <begin position="1"/>
        <end position="21"/>
    </location>
</feature>
<dbReference type="InterPro" id="IPR006566">
    <property type="entry name" value="FBD"/>
</dbReference>
<comment type="caution">
    <text evidence="3">The sequence shown here is derived from an EMBL/GenBank/DDBJ whole genome shotgun (WGS) entry which is preliminary data.</text>
</comment>
<protein>
    <recommendedName>
        <fullName evidence="2">F-box domain-containing protein</fullName>
    </recommendedName>
</protein>
<evidence type="ECO:0000313" key="3">
    <source>
        <dbReference type="EMBL" id="OWM83331.1"/>
    </source>
</evidence>
<dbReference type="SUPFAM" id="SSF52058">
    <property type="entry name" value="L domain-like"/>
    <property type="match status" value="1"/>
</dbReference>
<reference evidence="3" key="2">
    <citation type="submission" date="2017-06" db="EMBL/GenBank/DDBJ databases">
        <title>The pomegranate genome and the genomics of punicalagin biosynthesis.</title>
        <authorList>
            <person name="Xu C."/>
        </authorList>
    </citation>
    <scope>NUCLEOTIDE SEQUENCE [LARGE SCALE GENOMIC DNA]</scope>
    <source>
        <tissue evidence="3">Fresh leaf</tissue>
    </source>
</reference>
<sequence>MDELLTSRGKSNDDADEEMSDHSQLCDLPDETLHQILSFLPAKDAVGMIMVSKQWESLWRSLPKLEFHEKQFHQRELFLNFVDRTLHLRDLNSSIQKFSLSCKVRCDSCRVCCNASRIAKWVTVAIKCGVQEFHLSLEDKVHLQVLPSCIFRSETLRKFHLNWSGILRIPSPVHLPSLKDLTLMEVEFTGDDESTRKLLSSPSLERLSIHYSSGNNQSLHVLPSCIFWSETLKKFHLKMPGNLRVPSQVHLPSLKDLTLEGVDFIDDASTPKLLSSPSLERLSLRNCNWNHLKAIIVAPPLLRDFSIHYLPGSSNIGADAHFHDPAIVIYAQDLLQFCYVGVLPNRVVLSGSPLLDEAELCLTDFAPGLGDFDVCGHVHNLLSGVFRVKKLILSSTMIQDFNTGKDPLGGIPLFINLTMLKFAKGCIFLEWKPFASLLGRCPALKTLEFYEGCKLHMKPEGYQDPLPRLFLPFLENITIRQFTGEDGELLALGILLRSTLALEEVILSYDRNVLMKRELLDENYFSKLPRASAICKFRIKPQFR</sequence>
<gene>
    <name evidence="3" type="ORF">CDL15_Pgr012812</name>
    <name evidence="4" type="ORF">CRG98_013224</name>
</gene>
<dbReference type="InterPro" id="IPR036047">
    <property type="entry name" value="F-box-like_dom_sf"/>
</dbReference>
<dbReference type="InterPro" id="IPR050232">
    <property type="entry name" value="FBL13/AtMIF1-like"/>
</dbReference>
<evidence type="ECO:0000313" key="5">
    <source>
        <dbReference type="Proteomes" id="UP000197138"/>
    </source>
</evidence>
<accession>A0A218XFT1</accession>
<organism evidence="3 5">
    <name type="scientific">Punica granatum</name>
    <name type="common">Pomegranate</name>
    <dbReference type="NCBI Taxonomy" id="22663"/>
    <lineage>
        <taxon>Eukaryota</taxon>
        <taxon>Viridiplantae</taxon>
        <taxon>Streptophyta</taxon>
        <taxon>Embryophyta</taxon>
        <taxon>Tracheophyta</taxon>
        <taxon>Spermatophyta</taxon>
        <taxon>Magnoliopsida</taxon>
        <taxon>eudicotyledons</taxon>
        <taxon>Gunneridae</taxon>
        <taxon>Pentapetalae</taxon>
        <taxon>rosids</taxon>
        <taxon>malvids</taxon>
        <taxon>Myrtales</taxon>
        <taxon>Lythraceae</taxon>
        <taxon>Punica</taxon>
    </lineage>
</organism>
<reference evidence="5" key="1">
    <citation type="journal article" date="2017" name="Plant J.">
        <title>The pomegranate (Punica granatum L.) genome and the genomics of punicalagin biosynthesis.</title>
        <authorList>
            <person name="Qin G."/>
            <person name="Xu C."/>
            <person name="Ming R."/>
            <person name="Tang H."/>
            <person name="Guyot R."/>
            <person name="Kramer E.M."/>
            <person name="Hu Y."/>
            <person name="Yi X."/>
            <person name="Qi Y."/>
            <person name="Xu X."/>
            <person name="Gao Z."/>
            <person name="Pan H."/>
            <person name="Jian J."/>
            <person name="Tian Y."/>
            <person name="Yue Z."/>
            <person name="Xu Y."/>
        </authorList>
    </citation>
    <scope>NUCLEOTIDE SEQUENCE [LARGE SCALE GENOMIC DNA]</scope>
    <source>
        <strain evidence="5">cv. Dabenzi</strain>
    </source>
</reference>
<dbReference type="InterPro" id="IPR053781">
    <property type="entry name" value="F-box_AtFBL13-like"/>
</dbReference>
<evidence type="ECO:0000313" key="4">
    <source>
        <dbReference type="EMBL" id="PKI66422.1"/>
    </source>
</evidence>
<dbReference type="SUPFAM" id="SSF81383">
    <property type="entry name" value="F-box domain"/>
    <property type="match status" value="1"/>
</dbReference>
<dbReference type="Gene3D" id="3.80.10.10">
    <property type="entry name" value="Ribonuclease Inhibitor"/>
    <property type="match status" value="1"/>
</dbReference>
<evidence type="ECO:0000256" key="1">
    <source>
        <dbReference type="SAM" id="MobiDB-lite"/>
    </source>
</evidence>
<dbReference type="SMART" id="SM00579">
    <property type="entry name" value="FBD"/>
    <property type="match status" value="1"/>
</dbReference>
<name>A0A218XFT1_PUNGR</name>
<dbReference type="EMBL" id="PGOL01000675">
    <property type="protein sequence ID" value="PKI66422.1"/>
    <property type="molecule type" value="Genomic_DNA"/>
</dbReference>
<dbReference type="PROSITE" id="PS50181">
    <property type="entry name" value="FBOX"/>
    <property type="match status" value="1"/>
</dbReference>
<feature type="domain" description="F-box" evidence="2">
    <location>
        <begin position="22"/>
        <end position="70"/>
    </location>
</feature>
<evidence type="ECO:0000313" key="6">
    <source>
        <dbReference type="Proteomes" id="UP000233551"/>
    </source>
</evidence>
<dbReference type="STRING" id="22663.A0A218XFT1"/>
<dbReference type="SMART" id="SM00256">
    <property type="entry name" value="FBOX"/>
    <property type="match status" value="1"/>
</dbReference>
<dbReference type="EMBL" id="MTKT01001932">
    <property type="protein sequence ID" value="OWM83331.1"/>
    <property type="molecule type" value="Genomic_DNA"/>
</dbReference>
<dbReference type="Gene3D" id="1.20.1280.50">
    <property type="match status" value="1"/>
</dbReference>
<dbReference type="PANTHER" id="PTHR31900">
    <property type="entry name" value="F-BOX/RNI SUPERFAMILY PROTEIN-RELATED"/>
    <property type="match status" value="1"/>
</dbReference>
<dbReference type="InterPro" id="IPR055411">
    <property type="entry name" value="LRR_FXL15/At3g58940/PEG3-like"/>
</dbReference>
<proteinExistence type="predicted"/>
<keyword evidence="6" id="KW-1185">Reference proteome</keyword>
<evidence type="ECO:0000259" key="2">
    <source>
        <dbReference type="PROSITE" id="PS50181"/>
    </source>
</evidence>
<dbReference type="Pfam" id="PF00646">
    <property type="entry name" value="F-box"/>
    <property type="match status" value="1"/>
</dbReference>
<dbReference type="InterPro" id="IPR001810">
    <property type="entry name" value="F-box_dom"/>
</dbReference>
<dbReference type="InterPro" id="IPR032675">
    <property type="entry name" value="LRR_dom_sf"/>
</dbReference>
<dbReference type="Pfam" id="PF24758">
    <property type="entry name" value="LRR_At5g56370"/>
    <property type="match status" value="1"/>
</dbReference>
<reference evidence="4 6" key="3">
    <citation type="submission" date="2017-11" db="EMBL/GenBank/DDBJ databases">
        <title>De-novo sequencing of pomegranate (Punica granatum L.) genome.</title>
        <authorList>
            <person name="Akparov Z."/>
            <person name="Amiraslanov A."/>
            <person name="Hajiyeva S."/>
            <person name="Abbasov M."/>
            <person name="Kaur K."/>
            <person name="Hamwieh A."/>
            <person name="Solovyev V."/>
            <person name="Salamov A."/>
            <person name="Braich B."/>
            <person name="Kosarev P."/>
            <person name="Mahmoud A."/>
            <person name="Hajiyev E."/>
            <person name="Babayeva S."/>
            <person name="Izzatullayeva V."/>
            <person name="Mammadov A."/>
            <person name="Mammadov A."/>
            <person name="Sharifova S."/>
            <person name="Ojaghi J."/>
            <person name="Eynullazada K."/>
            <person name="Bayramov B."/>
            <person name="Abdulazimova A."/>
            <person name="Shahmuradov I."/>
        </authorList>
    </citation>
    <scope>NUCLEOTIDE SEQUENCE [LARGE SCALE GENOMIC DNA]</scope>
    <source>
        <strain evidence="4">AG2017</strain>
        <strain evidence="6">cv. AG2017</strain>
        <tissue evidence="4">Leaf</tissue>
    </source>
</reference>